<dbReference type="Pfam" id="PF00483">
    <property type="entry name" value="NTP_transferase"/>
    <property type="match status" value="1"/>
</dbReference>
<dbReference type="EMBL" id="DVGY01000110">
    <property type="protein sequence ID" value="HIR41170.1"/>
    <property type="molecule type" value="Genomic_DNA"/>
</dbReference>
<dbReference type="Pfam" id="PF24894">
    <property type="entry name" value="Hexapep_GlmU"/>
    <property type="match status" value="1"/>
</dbReference>
<feature type="domain" description="Glucose-1-phosphate adenylyltransferase/Bifunctional protein GlmU-like C-terminal hexapeptide" evidence="4">
    <location>
        <begin position="287"/>
        <end position="359"/>
    </location>
</feature>
<gene>
    <name evidence="5" type="primary">glgD</name>
    <name evidence="5" type="ORF">IAB36_05025</name>
</gene>
<evidence type="ECO:0000313" key="5">
    <source>
        <dbReference type="EMBL" id="HIR41170.1"/>
    </source>
</evidence>
<dbReference type="Gene3D" id="2.160.10.10">
    <property type="entry name" value="Hexapeptide repeat proteins"/>
    <property type="match status" value="1"/>
</dbReference>
<evidence type="ECO:0000313" key="6">
    <source>
        <dbReference type="Proteomes" id="UP000886749"/>
    </source>
</evidence>
<dbReference type="InterPro" id="IPR011831">
    <property type="entry name" value="ADP-Glc_PPase"/>
</dbReference>
<dbReference type="PANTHER" id="PTHR43523:SF6">
    <property type="entry name" value="GLYCOGEN BIOSYNTHESIS PROTEIN GLGD"/>
    <property type="match status" value="1"/>
</dbReference>
<dbReference type="InterPro" id="IPR056818">
    <property type="entry name" value="GlmU/GlgC-like_hexapep"/>
</dbReference>
<dbReference type="CDD" id="cd04651">
    <property type="entry name" value="LbH_G1P_AT_C"/>
    <property type="match status" value="1"/>
</dbReference>
<dbReference type="GO" id="GO:0005978">
    <property type="term" value="P:glycogen biosynthetic process"/>
    <property type="evidence" value="ECO:0007669"/>
    <property type="project" value="UniProtKB-KW"/>
</dbReference>
<evidence type="ECO:0000256" key="1">
    <source>
        <dbReference type="ARBA" id="ARBA00010443"/>
    </source>
</evidence>
<name>A0A9D1AJB5_9FIRM</name>
<keyword evidence="2" id="KW-0320">Glycogen biosynthesis</keyword>
<protein>
    <submittedName>
        <fullName evidence="5">Glucose-1-phosphate adenylyltransferase subunit GlgD</fullName>
        <ecNumber evidence="5">2.7.7.27</ecNumber>
    </submittedName>
</protein>
<dbReference type="GO" id="GO:0008878">
    <property type="term" value="F:glucose-1-phosphate adenylyltransferase activity"/>
    <property type="evidence" value="ECO:0007669"/>
    <property type="project" value="UniProtKB-EC"/>
</dbReference>
<dbReference type="SUPFAM" id="SSF51161">
    <property type="entry name" value="Trimeric LpxA-like enzymes"/>
    <property type="match status" value="1"/>
</dbReference>
<dbReference type="AlphaFoldDB" id="A0A9D1AJB5"/>
<comment type="caution">
    <text evidence="5">The sequence shown here is derived from an EMBL/GenBank/DDBJ whole genome shotgun (WGS) entry which is preliminary data.</text>
</comment>
<keyword evidence="5" id="KW-0548">Nucleotidyltransferase</keyword>
<dbReference type="NCBIfam" id="TIGR02092">
    <property type="entry name" value="glgD"/>
    <property type="match status" value="1"/>
</dbReference>
<dbReference type="EC" id="2.7.7.27" evidence="5"/>
<evidence type="ECO:0000259" key="3">
    <source>
        <dbReference type="Pfam" id="PF00483"/>
    </source>
</evidence>
<organism evidence="5 6">
    <name type="scientific">Candidatus Egerieicola pullicola</name>
    <dbReference type="NCBI Taxonomy" id="2840775"/>
    <lineage>
        <taxon>Bacteria</taxon>
        <taxon>Bacillati</taxon>
        <taxon>Bacillota</taxon>
        <taxon>Clostridia</taxon>
        <taxon>Eubacteriales</taxon>
        <taxon>Oscillospiraceae</taxon>
        <taxon>Oscillospiraceae incertae sedis</taxon>
        <taxon>Candidatus Egerieicola</taxon>
    </lineage>
</organism>
<evidence type="ECO:0000259" key="4">
    <source>
        <dbReference type="Pfam" id="PF24894"/>
    </source>
</evidence>
<feature type="domain" description="Nucleotidyl transferase" evidence="3">
    <location>
        <begin position="5"/>
        <end position="176"/>
    </location>
</feature>
<dbReference type="SUPFAM" id="SSF53448">
    <property type="entry name" value="Nucleotide-diphospho-sugar transferases"/>
    <property type="match status" value="1"/>
</dbReference>
<dbReference type="Proteomes" id="UP000886749">
    <property type="component" value="Unassembled WGS sequence"/>
</dbReference>
<dbReference type="InterPro" id="IPR011832">
    <property type="entry name" value="GlgDAde_trans"/>
</dbReference>
<sequence>MELTALLFSNGYDENLQELTRNRTLGSLPILGQYRIIDFVLSNLANSQVEEVGVITRQNYQSLLEHLGTGQAWGYGVKGRTLTVLPPFGSKNAIVYKGKMEALYGALRYLKHSQAEYVLLSDSNLVFSLDYRHMLECHRTSKADITILAHKGSLRQNSPHHQNLVLEADRNGQVTQVLINCFSEGEGYVGLNTYLLKRELLIRLTEQAHIDCTISFERNVLAEQFGALRCQLFELKGYAAMVDSVQEYLGCSMDFLSPEIQRQIFRPDWPVYTSIRPGVPVLYDPNCTVSNSLIADSCKIQGNVFNSILFQGVTVEKGATIKNSVVMKNSRVGENAVLEFCIIDKDSNIGNSKLLMGVDRFPVVIKKGSMV</sequence>
<dbReference type="Gene3D" id="3.90.550.10">
    <property type="entry name" value="Spore Coat Polysaccharide Biosynthesis Protein SpsA, Chain A"/>
    <property type="match status" value="1"/>
</dbReference>
<dbReference type="PANTHER" id="PTHR43523">
    <property type="entry name" value="GLUCOSE-1-PHOSPHATE ADENYLYLTRANSFERASE-RELATED"/>
    <property type="match status" value="1"/>
</dbReference>
<dbReference type="InterPro" id="IPR011004">
    <property type="entry name" value="Trimer_LpxA-like_sf"/>
</dbReference>
<dbReference type="InterPro" id="IPR029044">
    <property type="entry name" value="Nucleotide-diphossugar_trans"/>
</dbReference>
<reference evidence="5" key="2">
    <citation type="journal article" date="2021" name="PeerJ">
        <title>Extensive microbial diversity within the chicken gut microbiome revealed by metagenomics and culture.</title>
        <authorList>
            <person name="Gilroy R."/>
            <person name="Ravi A."/>
            <person name="Getino M."/>
            <person name="Pursley I."/>
            <person name="Horton D.L."/>
            <person name="Alikhan N.F."/>
            <person name="Baker D."/>
            <person name="Gharbi K."/>
            <person name="Hall N."/>
            <person name="Watson M."/>
            <person name="Adriaenssens E.M."/>
            <person name="Foster-Nyarko E."/>
            <person name="Jarju S."/>
            <person name="Secka A."/>
            <person name="Antonio M."/>
            <person name="Oren A."/>
            <person name="Chaudhuri R.R."/>
            <person name="La Ragione R."/>
            <person name="Hildebrand F."/>
            <person name="Pallen M.J."/>
        </authorList>
    </citation>
    <scope>NUCLEOTIDE SEQUENCE</scope>
    <source>
        <strain evidence="5">CHK184-25365</strain>
    </source>
</reference>
<keyword evidence="5" id="KW-0808">Transferase</keyword>
<accession>A0A9D1AJB5</accession>
<reference evidence="5" key="1">
    <citation type="submission" date="2020-10" db="EMBL/GenBank/DDBJ databases">
        <authorList>
            <person name="Gilroy R."/>
        </authorList>
    </citation>
    <scope>NUCLEOTIDE SEQUENCE</scope>
    <source>
        <strain evidence="5">CHK184-25365</strain>
    </source>
</reference>
<proteinExistence type="inferred from homology"/>
<evidence type="ECO:0000256" key="2">
    <source>
        <dbReference type="ARBA" id="ARBA00023056"/>
    </source>
</evidence>
<dbReference type="InterPro" id="IPR005835">
    <property type="entry name" value="NTP_transferase_dom"/>
</dbReference>
<comment type="similarity">
    <text evidence="1">Belongs to the bacterial/plant glucose-1-phosphate adenylyltransferase family.</text>
</comment>